<dbReference type="InterPro" id="IPR029058">
    <property type="entry name" value="AB_hydrolase_fold"/>
</dbReference>
<proteinExistence type="predicted"/>
<evidence type="ECO:0000256" key="1">
    <source>
        <dbReference type="SAM" id="MobiDB-lite"/>
    </source>
</evidence>
<dbReference type="PANTHER" id="PTHR43433:SF10">
    <property type="entry name" value="AB HYDROLASE-1 DOMAIN-CONTAINING PROTEIN"/>
    <property type="match status" value="1"/>
</dbReference>
<name>A0AAW0E5K7_9AGAR</name>
<comment type="caution">
    <text evidence="2">The sequence shown here is derived from an EMBL/GenBank/DDBJ whole genome shotgun (WGS) entry which is preliminary data.</text>
</comment>
<protein>
    <submittedName>
        <fullName evidence="2">Cellobiohydrolase I</fullName>
    </submittedName>
</protein>
<evidence type="ECO:0000313" key="2">
    <source>
        <dbReference type="EMBL" id="KAK7059903.1"/>
    </source>
</evidence>
<gene>
    <name evidence="2" type="ORF">R3P38DRAFT_973963</name>
</gene>
<dbReference type="InterPro" id="IPR050471">
    <property type="entry name" value="AB_hydrolase"/>
</dbReference>
<dbReference type="AlphaFoldDB" id="A0AAW0E5K7"/>
<dbReference type="PANTHER" id="PTHR43433">
    <property type="entry name" value="HYDROLASE, ALPHA/BETA FOLD FAMILY PROTEIN"/>
    <property type="match status" value="1"/>
</dbReference>
<keyword evidence="3" id="KW-1185">Reference proteome</keyword>
<dbReference type="Gene3D" id="3.40.50.1820">
    <property type="entry name" value="alpha/beta hydrolase"/>
    <property type="match status" value="1"/>
</dbReference>
<dbReference type="EMBL" id="JAWWNJ010000003">
    <property type="protein sequence ID" value="KAK7059903.1"/>
    <property type="molecule type" value="Genomic_DNA"/>
</dbReference>
<reference evidence="2 3" key="1">
    <citation type="journal article" date="2024" name="J Genomics">
        <title>Draft genome sequencing and assembly of Favolaschia claudopus CIRM-BRFM 2984 isolated from oak limbs.</title>
        <authorList>
            <person name="Navarro D."/>
            <person name="Drula E."/>
            <person name="Chaduli D."/>
            <person name="Cazenave R."/>
            <person name="Ahrendt S."/>
            <person name="Wang J."/>
            <person name="Lipzen A."/>
            <person name="Daum C."/>
            <person name="Barry K."/>
            <person name="Grigoriev I.V."/>
            <person name="Favel A."/>
            <person name="Rosso M.N."/>
            <person name="Martin F."/>
        </authorList>
    </citation>
    <scope>NUCLEOTIDE SEQUENCE [LARGE SCALE GENOMIC DNA]</scope>
    <source>
        <strain evidence="2 3">CIRM-BRFM 2984</strain>
    </source>
</reference>
<accession>A0AAW0E5K7</accession>
<dbReference type="SUPFAM" id="SSF53474">
    <property type="entry name" value="alpha/beta-Hydrolases"/>
    <property type="match status" value="1"/>
</dbReference>
<evidence type="ECO:0000313" key="3">
    <source>
        <dbReference type="Proteomes" id="UP001362999"/>
    </source>
</evidence>
<organism evidence="2 3">
    <name type="scientific">Favolaschia claudopus</name>
    <dbReference type="NCBI Taxonomy" id="2862362"/>
    <lineage>
        <taxon>Eukaryota</taxon>
        <taxon>Fungi</taxon>
        <taxon>Dikarya</taxon>
        <taxon>Basidiomycota</taxon>
        <taxon>Agaricomycotina</taxon>
        <taxon>Agaricomycetes</taxon>
        <taxon>Agaricomycetidae</taxon>
        <taxon>Agaricales</taxon>
        <taxon>Marasmiineae</taxon>
        <taxon>Mycenaceae</taxon>
        <taxon>Favolaschia</taxon>
    </lineage>
</organism>
<feature type="region of interest" description="Disordered" evidence="1">
    <location>
        <begin position="219"/>
        <end position="240"/>
    </location>
</feature>
<dbReference type="Proteomes" id="UP001362999">
    <property type="component" value="Unassembled WGS sequence"/>
</dbReference>
<sequence>MASPPSGLDKDPAAYLDLPRFNHTIEFDFAMSPGGEAQKTTASYALTDAPSDSDWPLLVFFNGMGSHRLMLALLEGFASSHKVQVLGIDKPNASASRDDPIPFASRTRWMYSAFLAIMSHLQRTRFAVLSHSNGTFYALYTLLHLPATAPHLTPTSWTLCGPYVSSSISGSIALRLASTLPSPLPNTLGTLLQALPTAVRAVGWSSGLLSVSAGLFSPASTSSNDNTDEARNQRKPPHRREYLHRYVTTACQNEALRRSMAESRVSIGQEALLTLHGGDAASAAESGVDGGDSVWGIGPGSTDAEVIRNAFTRLAELYPPDSRTLPMNVVYGATDGLVPAQGRVWLKSLLEEKRLISSPAAQWMEVPEAGHDEILSREEVMEGIFLRVSAQ</sequence>